<evidence type="ECO:0000256" key="2">
    <source>
        <dbReference type="SAM" id="SignalP"/>
    </source>
</evidence>
<feature type="chain" id="PRO_5020610266" description="Secreted protein" evidence="2">
    <location>
        <begin position="22"/>
        <end position="91"/>
    </location>
</feature>
<keyword evidence="2" id="KW-0732">Signal</keyword>
<reference evidence="3 4" key="1">
    <citation type="submission" date="2015-09" db="EMBL/GenBank/DDBJ databases">
        <title>Sorangium comparison.</title>
        <authorList>
            <person name="Zaburannyi N."/>
            <person name="Bunk B."/>
            <person name="Overmann J."/>
            <person name="Mueller R."/>
        </authorList>
    </citation>
    <scope>NUCLEOTIDE SEQUENCE [LARGE SCALE GENOMIC DNA]</scope>
    <source>
        <strain evidence="3 4">So ceGT47</strain>
    </source>
</reference>
<evidence type="ECO:0000256" key="1">
    <source>
        <dbReference type="SAM" id="MobiDB-lite"/>
    </source>
</evidence>
<organism evidence="3 4">
    <name type="scientific">Sorangium cellulosum</name>
    <name type="common">Polyangium cellulosum</name>
    <dbReference type="NCBI Taxonomy" id="56"/>
    <lineage>
        <taxon>Bacteria</taxon>
        <taxon>Pseudomonadati</taxon>
        <taxon>Myxococcota</taxon>
        <taxon>Polyangia</taxon>
        <taxon>Polyangiales</taxon>
        <taxon>Polyangiaceae</taxon>
        <taxon>Sorangium</taxon>
    </lineage>
</organism>
<name>A0A4P2PZH9_SORCE</name>
<sequence length="91" mass="9973">MKRWMMALGAMAMMMSSGCHEIWLDPIQGGTWGDTPDPTAPDETEDDVEEPEDDTLEIVSSDETSLLVRLSGVGDQHWPIDGEHTVPLCGT</sequence>
<protein>
    <recommendedName>
        <fullName evidence="5">Secreted protein</fullName>
    </recommendedName>
</protein>
<accession>A0A4P2PZH9</accession>
<feature type="region of interest" description="Disordered" evidence="1">
    <location>
        <begin position="25"/>
        <end position="52"/>
    </location>
</feature>
<dbReference type="PROSITE" id="PS51257">
    <property type="entry name" value="PROKAR_LIPOPROTEIN"/>
    <property type="match status" value="1"/>
</dbReference>
<dbReference type="AlphaFoldDB" id="A0A4P2PZH9"/>
<evidence type="ECO:0008006" key="5">
    <source>
        <dbReference type="Google" id="ProtNLM"/>
    </source>
</evidence>
<proteinExistence type="predicted"/>
<dbReference type="EMBL" id="CP012670">
    <property type="protein sequence ID" value="AUX22260.1"/>
    <property type="molecule type" value="Genomic_DNA"/>
</dbReference>
<feature type="signal peptide" evidence="2">
    <location>
        <begin position="1"/>
        <end position="21"/>
    </location>
</feature>
<evidence type="ECO:0000313" key="3">
    <source>
        <dbReference type="EMBL" id="AUX22260.1"/>
    </source>
</evidence>
<dbReference type="Proteomes" id="UP000295781">
    <property type="component" value="Chromosome"/>
</dbReference>
<gene>
    <name evidence="3" type="ORF">SOCEGT47_027610</name>
</gene>
<evidence type="ECO:0000313" key="4">
    <source>
        <dbReference type="Proteomes" id="UP000295781"/>
    </source>
</evidence>
<feature type="compositionally biased region" description="Acidic residues" evidence="1">
    <location>
        <begin position="40"/>
        <end position="52"/>
    </location>
</feature>